<evidence type="ECO:0000256" key="7">
    <source>
        <dbReference type="HAMAP-Rule" id="MF_00523"/>
    </source>
</evidence>
<dbReference type="Proteomes" id="UP000630142">
    <property type="component" value="Unassembled WGS sequence"/>
</dbReference>
<dbReference type="PANTHER" id="PTHR43378:SF2">
    <property type="entry name" value="UDP-3-O-ACYLGLUCOSAMINE N-ACYLTRANSFERASE 1, MITOCHONDRIAL-RELATED"/>
    <property type="match status" value="1"/>
</dbReference>
<evidence type="ECO:0000259" key="8">
    <source>
        <dbReference type="Pfam" id="PF04613"/>
    </source>
</evidence>
<evidence type="ECO:0000256" key="5">
    <source>
        <dbReference type="ARBA" id="ARBA00023098"/>
    </source>
</evidence>
<dbReference type="GO" id="GO:0103118">
    <property type="term" value="F:UDP-3-O-[(3R)-3-hydroxyacyl]-glucosamine N-acyltransferase activity"/>
    <property type="evidence" value="ECO:0007669"/>
    <property type="project" value="UniProtKB-EC"/>
</dbReference>
<comment type="subunit">
    <text evidence="7">Homotrimer.</text>
</comment>
<accession>A0A8J3GKU1</accession>
<organism evidence="9 10">
    <name type="scientific">Tianweitania populi</name>
    <dbReference type="NCBI Taxonomy" id="1607949"/>
    <lineage>
        <taxon>Bacteria</taxon>
        <taxon>Pseudomonadati</taxon>
        <taxon>Pseudomonadota</taxon>
        <taxon>Alphaproteobacteria</taxon>
        <taxon>Hyphomicrobiales</taxon>
        <taxon>Phyllobacteriaceae</taxon>
        <taxon>Tianweitania</taxon>
    </lineage>
</organism>
<dbReference type="UniPathway" id="UPA00973"/>
<dbReference type="InterPro" id="IPR007691">
    <property type="entry name" value="LpxD"/>
</dbReference>
<name>A0A8J3GKU1_9HYPH</name>
<dbReference type="SUPFAM" id="SSF51161">
    <property type="entry name" value="Trimeric LpxA-like enzymes"/>
    <property type="match status" value="1"/>
</dbReference>
<keyword evidence="5 7" id="KW-0443">Lipid metabolism</keyword>
<dbReference type="RefSeq" id="WP_189502018.1">
    <property type="nucleotide sequence ID" value="NZ_BMZQ01000001.1"/>
</dbReference>
<dbReference type="PANTHER" id="PTHR43378">
    <property type="entry name" value="UDP-3-O-ACYLGLUCOSAMINE N-ACYLTRANSFERASE"/>
    <property type="match status" value="1"/>
</dbReference>
<feature type="domain" description="UDP-3-O-[3-hydroxymyristoyl] glucosamine N-acyltransferase non-repeat region" evidence="8">
    <location>
        <begin position="35"/>
        <end position="100"/>
    </location>
</feature>
<dbReference type="GO" id="GO:0009245">
    <property type="term" value="P:lipid A biosynthetic process"/>
    <property type="evidence" value="ECO:0007669"/>
    <property type="project" value="UniProtKB-UniRule"/>
</dbReference>
<dbReference type="Gene3D" id="3.40.1390.10">
    <property type="entry name" value="MurE/MurF, N-terminal domain"/>
    <property type="match status" value="1"/>
</dbReference>
<evidence type="ECO:0000256" key="2">
    <source>
        <dbReference type="ARBA" id="ARBA00022556"/>
    </source>
</evidence>
<dbReference type="GO" id="GO:0016020">
    <property type="term" value="C:membrane"/>
    <property type="evidence" value="ECO:0007669"/>
    <property type="project" value="GOC"/>
</dbReference>
<dbReference type="InterPro" id="IPR011004">
    <property type="entry name" value="Trimer_LpxA-like_sf"/>
</dbReference>
<dbReference type="NCBIfam" id="TIGR01853">
    <property type="entry name" value="lipid_A_lpxD"/>
    <property type="match status" value="1"/>
</dbReference>
<dbReference type="InterPro" id="IPR001451">
    <property type="entry name" value="Hexapep"/>
</dbReference>
<feature type="active site" description="Proton acceptor" evidence="7">
    <location>
        <position position="256"/>
    </location>
</feature>
<keyword evidence="2 7" id="KW-0441">Lipid A biosynthesis</keyword>
<comment type="pathway">
    <text evidence="7">Bacterial outer membrane biogenesis; LPS lipid A biosynthesis.</text>
</comment>
<dbReference type="AlphaFoldDB" id="A0A8J3GKU1"/>
<protein>
    <recommendedName>
        <fullName evidence="7">UDP-3-O-acylglucosamine N-acyltransferase</fullName>
        <ecNumber evidence="7">2.3.1.191</ecNumber>
    </recommendedName>
</protein>
<comment type="catalytic activity">
    <reaction evidence="7">
        <text>a UDP-3-O-[(3R)-3-hydroxyacyl]-alpha-D-glucosamine + a (3R)-hydroxyacyl-[ACP] = a UDP-2-N,3-O-bis[(3R)-3-hydroxyacyl]-alpha-D-glucosamine + holo-[ACP] + H(+)</text>
        <dbReference type="Rhea" id="RHEA:53836"/>
        <dbReference type="Rhea" id="RHEA-COMP:9685"/>
        <dbReference type="Rhea" id="RHEA-COMP:9945"/>
        <dbReference type="ChEBI" id="CHEBI:15378"/>
        <dbReference type="ChEBI" id="CHEBI:64479"/>
        <dbReference type="ChEBI" id="CHEBI:78827"/>
        <dbReference type="ChEBI" id="CHEBI:137740"/>
        <dbReference type="ChEBI" id="CHEBI:137748"/>
        <dbReference type="EC" id="2.3.1.191"/>
    </reaction>
</comment>
<reference evidence="9" key="1">
    <citation type="journal article" date="2014" name="Int. J. Syst. Evol. Microbiol.">
        <title>Complete genome sequence of Corynebacterium casei LMG S-19264T (=DSM 44701T), isolated from a smear-ripened cheese.</title>
        <authorList>
            <consortium name="US DOE Joint Genome Institute (JGI-PGF)"/>
            <person name="Walter F."/>
            <person name="Albersmeier A."/>
            <person name="Kalinowski J."/>
            <person name="Ruckert C."/>
        </authorList>
    </citation>
    <scope>NUCLEOTIDE SEQUENCE</scope>
    <source>
        <strain evidence="9">KCTC 42249</strain>
    </source>
</reference>
<keyword evidence="10" id="KW-1185">Reference proteome</keyword>
<evidence type="ECO:0000256" key="3">
    <source>
        <dbReference type="ARBA" id="ARBA00022679"/>
    </source>
</evidence>
<dbReference type="Pfam" id="PF04613">
    <property type="entry name" value="LpxD"/>
    <property type="match status" value="1"/>
</dbReference>
<keyword evidence="4 7" id="KW-0677">Repeat</keyword>
<dbReference type="Gene3D" id="2.160.10.10">
    <property type="entry name" value="Hexapeptide repeat proteins"/>
    <property type="match status" value="1"/>
</dbReference>
<dbReference type="CDD" id="cd03352">
    <property type="entry name" value="LbH_LpxD"/>
    <property type="match status" value="1"/>
</dbReference>
<sequence>MTLPVFFAPSRAFTVAEIAAVAGASLQQGELHGRKITGIASADTAESEQVTFVDAKHRGALAGLQSGAVFVPAQLADKVPSHIAVLVVDHPQAAFAAVGRLMYPNAARPTSVTGRTGVSAAAHIDDDAVVEEGATIEAGAVIGRGAAVGAGAIIAANAVIGAGCQIGRDSYVGAGATVLHALIGNNVIIHAGVRIGQDGFGYVGSARGPEKMPQIGRVIIQDHVEIGANTTIDRGAMSDTVIGEHSKIDNLVQIAHNVRIGRGCIVAGLCGISGSVQLGDGVMLGGGVGLADHLKIGSGARLAAGSGFMNDVPAGEAWGGYPAQPMGEMLREIATIRRLAKRPKKGAVASE</sequence>
<keyword evidence="3 7" id="KW-0808">Transferase</keyword>
<dbReference type="HAMAP" id="MF_00523">
    <property type="entry name" value="LpxD"/>
    <property type="match status" value="1"/>
</dbReference>
<evidence type="ECO:0000256" key="4">
    <source>
        <dbReference type="ARBA" id="ARBA00022737"/>
    </source>
</evidence>
<comment type="similarity">
    <text evidence="7">Belongs to the transferase hexapeptide repeat family. LpxD subfamily.</text>
</comment>
<keyword evidence="1 7" id="KW-0444">Lipid biosynthesis</keyword>
<gene>
    <name evidence="7 9" type="primary">lpxD</name>
    <name evidence="9" type="ORF">GCM10016234_09260</name>
</gene>
<dbReference type="Pfam" id="PF00132">
    <property type="entry name" value="Hexapep"/>
    <property type="match status" value="2"/>
</dbReference>
<proteinExistence type="inferred from homology"/>
<dbReference type="GO" id="GO:0016410">
    <property type="term" value="F:N-acyltransferase activity"/>
    <property type="evidence" value="ECO:0007669"/>
    <property type="project" value="InterPro"/>
</dbReference>
<evidence type="ECO:0000256" key="1">
    <source>
        <dbReference type="ARBA" id="ARBA00022516"/>
    </source>
</evidence>
<dbReference type="InterPro" id="IPR020573">
    <property type="entry name" value="UDP_GlcNAc_AcTrfase_non-rep"/>
</dbReference>
<evidence type="ECO:0000313" key="10">
    <source>
        <dbReference type="Proteomes" id="UP000630142"/>
    </source>
</evidence>
<dbReference type="EC" id="2.3.1.191" evidence="7"/>
<comment type="caution">
    <text evidence="9">The sequence shown here is derived from an EMBL/GenBank/DDBJ whole genome shotgun (WGS) entry which is preliminary data.</text>
</comment>
<evidence type="ECO:0000256" key="6">
    <source>
        <dbReference type="ARBA" id="ARBA00023315"/>
    </source>
</evidence>
<dbReference type="NCBIfam" id="NF002060">
    <property type="entry name" value="PRK00892.1"/>
    <property type="match status" value="1"/>
</dbReference>
<dbReference type="EMBL" id="BMZQ01000001">
    <property type="protein sequence ID" value="GHD08990.1"/>
    <property type="molecule type" value="Genomic_DNA"/>
</dbReference>
<evidence type="ECO:0000313" key="9">
    <source>
        <dbReference type="EMBL" id="GHD08990.1"/>
    </source>
</evidence>
<reference evidence="9" key="2">
    <citation type="submission" date="2020-09" db="EMBL/GenBank/DDBJ databases">
        <authorList>
            <person name="Sun Q."/>
            <person name="Kim S."/>
        </authorList>
    </citation>
    <scope>NUCLEOTIDE SEQUENCE</scope>
    <source>
        <strain evidence="9">KCTC 42249</strain>
    </source>
</reference>
<comment type="function">
    <text evidence="7">Catalyzes the N-acylation of UDP-3-O-acylglucosamine using 3-hydroxyacyl-ACP as the acyl donor. Is involved in the biosynthesis of lipid A, a phosphorylated glycolipid that anchors the lipopolysaccharide to the outer membrane of the cell.</text>
</comment>
<keyword evidence="6 7" id="KW-0012">Acyltransferase</keyword>